<comment type="subcellular location">
    <subcellularLocation>
        <location evidence="1">Membrane</location>
        <topology evidence="1">Multi-pass membrane protein</topology>
    </subcellularLocation>
</comment>
<dbReference type="InterPro" id="IPR057992">
    <property type="entry name" value="TPR_SYVN1_N"/>
</dbReference>
<evidence type="ECO:0000313" key="14">
    <source>
        <dbReference type="EMBL" id="MBW20025.1"/>
    </source>
</evidence>
<dbReference type="PROSITE" id="PS51140">
    <property type="entry name" value="CUE"/>
    <property type="match status" value="1"/>
</dbReference>
<dbReference type="PANTHER" id="PTHR15067">
    <property type="entry name" value="E3 UBIQUITIN-PROTEIN LIGASE RNF8"/>
    <property type="match status" value="1"/>
</dbReference>
<keyword evidence="4 11" id="KW-0812">Transmembrane</keyword>
<sequence length="654" mass="75712">MPAVFLDRLPLPSLQTYIAISVLLLSCSVYYAVQVTSQPNWKLNVTTDEDSKLLNRTKLDESIENIILNIEDLVLNHPLVKRLIDVVYFMIQEPLCIWTLINMAYCCLILVGKVIQTLVFGELRVSEQQHIKDKFWNFIFYKFIFIFGVMNVQFMGEVILWCSWFTVLGFLHLLAQLCKDRFEYLSFSPTTPKWTHIRLLALLSCILLIFSSLFGICVMVGFHAGINTFAFMATECALVTLRTLYVIIIYAIHLWDINHEGVWERRATYVYYTELIFELTALVIDFFHHLHMLLWGNIFLSMASLVICMQLRYLLYEIKRRIKRHKNYLRVVKHMEAKFPMATPEEIEENSDDCAICWDRMEFARKLPCGHLFHNSCLRSWLEQDTSCPTCRMVLSGDSDSNNSNEREHHNNLLRTFAGQEDNTNRPGNQTTNHFFHFDGSRYVSWFPSFSVEVTHTSLLGERQATAIQTSQLDSMAREVQMMFPNMPFGLIMDDLRVTHSVEQTVENILDERLVPPPSSLFQGVRSISQTSTNQENGNAQAVASTSREYLEAADTAENLSLVPYGENSFEAACENERETDIAPRSSMLGCRFSKSSQEREHMLLRRKEDMIKSARSKYLAKVQFSNKEVSICRPSPFFHSESPNRNFEDGRET</sequence>
<evidence type="ECO:0000256" key="2">
    <source>
        <dbReference type="ARBA" id="ARBA00004906"/>
    </source>
</evidence>
<keyword evidence="5" id="KW-0479">Metal-binding</keyword>
<feature type="transmembrane region" description="Helical" evidence="11">
    <location>
        <begin position="294"/>
        <end position="315"/>
    </location>
</feature>
<dbReference type="GO" id="GO:0030968">
    <property type="term" value="P:endoplasmic reticulum unfolded protein response"/>
    <property type="evidence" value="ECO:0007669"/>
    <property type="project" value="TreeGrafter"/>
</dbReference>
<organism evidence="14">
    <name type="scientific">Centruroides hentzi</name>
    <dbReference type="NCBI Taxonomy" id="88313"/>
    <lineage>
        <taxon>Eukaryota</taxon>
        <taxon>Metazoa</taxon>
        <taxon>Ecdysozoa</taxon>
        <taxon>Arthropoda</taxon>
        <taxon>Chelicerata</taxon>
        <taxon>Arachnida</taxon>
        <taxon>Scorpiones</taxon>
        <taxon>Buthida</taxon>
        <taxon>Buthoidea</taxon>
        <taxon>Buthidae</taxon>
        <taxon>Centruroides</taxon>
    </lineage>
</organism>
<dbReference type="SUPFAM" id="SSF57850">
    <property type="entry name" value="RING/U-box"/>
    <property type="match status" value="1"/>
</dbReference>
<dbReference type="GO" id="GO:0006511">
    <property type="term" value="P:ubiquitin-dependent protein catabolic process"/>
    <property type="evidence" value="ECO:0007669"/>
    <property type="project" value="TreeGrafter"/>
</dbReference>
<proteinExistence type="predicted"/>
<evidence type="ECO:0000256" key="1">
    <source>
        <dbReference type="ARBA" id="ARBA00004141"/>
    </source>
</evidence>
<dbReference type="InterPro" id="IPR013083">
    <property type="entry name" value="Znf_RING/FYVE/PHD"/>
</dbReference>
<feature type="transmembrane region" description="Helical" evidence="11">
    <location>
        <begin position="158"/>
        <end position="178"/>
    </location>
</feature>
<dbReference type="InterPro" id="IPR003892">
    <property type="entry name" value="CUE"/>
</dbReference>
<dbReference type="SMART" id="SM00184">
    <property type="entry name" value="RING"/>
    <property type="match status" value="1"/>
</dbReference>
<feature type="transmembrane region" description="Helical" evidence="11">
    <location>
        <begin position="229"/>
        <end position="257"/>
    </location>
</feature>
<evidence type="ECO:0000256" key="7">
    <source>
        <dbReference type="ARBA" id="ARBA00022833"/>
    </source>
</evidence>
<dbReference type="GO" id="GO:0005829">
    <property type="term" value="C:cytosol"/>
    <property type="evidence" value="ECO:0007669"/>
    <property type="project" value="TreeGrafter"/>
</dbReference>
<evidence type="ECO:0000256" key="11">
    <source>
        <dbReference type="SAM" id="Phobius"/>
    </source>
</evidence>
<evidence type="ECO:0000259" key="13">
    <source>
        <dbReference type="PROSITE" id="PS51140"/>
    </source>
</evidence>
<dbReference type="Pfam" id="PF02845">
    <property type="entry name" value="CUE"/>
    <property type="match status" value="1"/>
</dbReference>
<feature type="transmembrane region" description="Helical" evidence="11">
    <location>
        <begin position="97"/>
        <end position="123"/>
    </location>
</feature>
<keyword evidence="6 10" id="KW-0863">Zinc-finger</keyword>
<evidence type="ECO:0000256" key="4">
    <source>
        <dbReference type="ARBA" id="ARBA00022692"/>
    </source>
</evidence>
<feature type="transmembrane region" description="Helical" evidence="11">
    <location>
        <begin position="12"/>
        <end position="33"/>
    </location>
</feature>
<dbReference type="PANTHER" id="PTHR15067:SF5">
    <property type="entry name" value="E3 UBIQUITIN-PROTEIN LIGASE AMFR"/>
    <property type="match status" value="1"/>
</dbReference>
<dbReference type="Gene3D" id="1.10.8.10">
    <property type="entry name" value="DNA helicase RuvA subunit, C-terminal domain"/>
    <property type="match status" value="1"/>
</dbReference>
<evidence type="ECO:0000256" key="8">
    <source>
        <dbReference type="ARBA" id="ARBA00022989"/>
    </source>
</evidence>
<feature type="transmembrane region" description="Helical" evidence="11">
    <location>
        <begin position="135"/>
        <end position="152"/>
    </location>
</feature>
<dbReference type="GO" id="GO:0043130">
    <property type="term" value="F:ubiquitin binding"/>
    <property type="evidence" value="ECO:0007669"/>
    <property type="project" value="InterPro"/>
</dbReference>
<keyword evidence="9 11" id="KW-0472">Membrane</keyword>
<name>A0A2I9LNQ8_9SCOR</name>
<dbReference type="Gene3D" id="3.30.40.10">
    <property type="entry name" value="Zinc/RING finger domain, C3HC4 (zinc finger)"/>
    <property type="match status" value="1"/>
</dbReference>
<feature type="domain" description="CUE" evidence="13">
    <location>
        <begin position="472"/>
        <end position="514"/>
    </location>
</feature>
<comment type="pathway">
    <text evidence="2">Protein modification; protein ubiquitination.</text>
</comment>
<dbReference type="GO" id="GO:0005783">
    <property type="term" value="C:endoplasmic reticulum"/>
    <property type="evidence" value="ECO:0007669"/>
    <property type="project" value="TreeGrafter"/>
</dbReference>
<dbReference type="FunFam" id="3.30.40.10:FF:000149">
    <property type="entry name" value="E3 ubiquitin-protein ligase AMFR"/>
    <property type="match status" value="1"/>
</dbReference>
<dbReference type="CDD" id="cd16455">
    <property type="entry name" value="RING-H2_AMFR"/>
    <property type="match status" value="1"/>
</dbReference>
<dbReference type="InterPro" id="IPR040675">
    <property type="entry name" value="AMFR_Ube2g2-bd"/>
</dbReference>
<protein>
    <submittedName>
        <fullName evidence="14">E3 ubiquitin-protein ligase AMFR</fullName>
    </submittedName>
</protein>
<dbReference type="Pfam" id="PF18442">
    <property type="entry name" value="G2BR"/>
    <property type="match status" value="1"/>
</dbReference>
<evidence type="ECO:0000256" key="9">
    <source>
        <dbReference type="ARBA" id="ARBA00023136"/>
    </source>
</evidence>
<feature type="domain" description="RING-type" evidence="12">
    <location>
        <begin position="354"/>
        <end position="392"/>
    </location>
</feature>
<feature type="transmembrane region" description="Helical" evidence="11">
    <location>
        <begin position="199"/>
        <end position="223"/>
    </location>
</feature>
<dbReference type="GO" id="GO:0000151">
    <property type="term" value="C:ubiquitin ligase complex"/>
    <property type="evidence" value="ECO:0007669"/>
    <property type="project" value="TreeGrafter"/>
</dbReference>
<dbReference type="PROSITE" id="PS50089">
    <property type="entry name" value="ZF_RING_2"/>
    <property type="match status" value="1"/>
</dbReference>
<dbReference type="Pfam" id="PF13639">
    <property type="entry name" value="zf-RING_2"/>
    <property type="match status" value="1"/>
</dbReference>
<dbReference type="Pfam" id="PF25563">
    <property type="entry name" value="TPR_SYVN1_N"/>
    <property type="match status" value="1"/>
</dbReference>
<dbReference type="GO" id="GO:0008270">
    <property type="term" value="F:zinc ion binding"/>
    <property type="evidence" value="ECO:0007669"/>
    <property type="project" value="UniProtKB-KW"/>
</dbReference>
<evidence type="ECO:0000256" key="5">
    <source>
        <dbReference type="ARBA" id="ARBA00022723"/>
    </source>
</evidence>
<evidence type="ECO:0000256" key="3">
    <source>
        <dbReference type="ARBA" id="ARBA00022679"/>
    </source>
</evidence>
<evidence type="ECO:0000256" key="6">
    <source>
        <dbReference type="ARBA" id="ARBA00022771"/>
    </source>
</evidence>
<dbReference type="GO" id="GO:0016020">
    <property type="term" value="C:membrane"/>
    <property type="evidence" value="ECO:0007669"/>
    <property type="project" value="UniProtKB-SubCell"/>
</dbReference>
<dbReference type="EMBL" id="GFWZ01000035">
    <property type="protein sequence ID" value="MBW20025.1"/>
    <property type="molecule type" value="Transcribed_RNA"/>
</dbReference>
<keyword evidence="8 11" id="KW-1133">Transmembrane helix</keyword>
<keyword evidence="7" id="KW-0862">Zinc</keyword>
<dbReference type="GO" id="GO:0070936">
    <property type="term" value="P:protein K48-linked ubiquitination"/>
    <property type="evidence" value="ECO:0007669"/>
    <property type="project" value="TreeGrafter"/>
</dbReference>
<evidence type="ECO:0000259" key="12">
    <source>
        <dbReference type="PROSITE" id="PS50089"/>
    </source>
</evidence>
<dbReference type="GO" id="GO:0061630">
    <property type="term" value="F:ubiquitin protein ligase activity"/>
    <property type="evidence" value="ECO:0007669"/>
    <property type="project" value="TreeGrafter"/>
</dbReference>
<evidence type="ECO:0000256" key="10">
    <source>
        <dbReference type="PROSITE-ProRule" id="PRU00175"/>
    </source>
</evidence>
<dbReference type="AlphaFoldDB" id="A0A2I9LNQ8"/>
<accession>A0A2I9LNQ8</accession>
<dbReference type="InterPro" id="IPR001841">
    <property type="entry name" value="Znf_RING"/>
</dbReference>
<reference evidence="14" key="1">
    <citation type="journal article" date="2017" name="Toxicon">
        <title>Venom-gland transcriptomics and venom proteomics of the Hentz striped scorpion (Centruroides hentzi; Buthidae) reveal high toxin diversity in a harmless member of a lethal family.</title>
        <authorList>
            <person name="Ward M.J."/>
            <person name="Ellsworth S.A."/>
            <person name="Rokyta D.R."/>
        </authorList>
    </citation>
    <scope>NUCLEOTIDE SEQUENCE</scope>
    <source>
        <tissue evidence="14">Venom gland</tissue>
    </source>
</reference>
<dbReference type="SMART" id="SM00546">
    <property type="entry name" value="CUE"/>
    <property type="match status" value="1"/>
</dbReference>
<keyword evidence="3" id="KW-0808">Transferase</keyword>
<dbReference type="CDD" id="cd14421">
    <property type="entry name" value="CUE_AMFR"/>
    <property type="match status" value="1"/>
</dbReference>